<gene>
    <name evidence="1" type="ORF">ATANTOWER_028954</name>
</gene>
<comment type="caution">
    <text evidence="1">The sequence shown here is derived from an EMBL/GenBank/DDBJ whole genome shotgun (WGS) entry which is preliminary data.</text>
</comment>
<name>A0ABU7BSP0_9TELE</name>
<dbReference type="EMBL" id="JAHUTI010068916">
    <property type="protein sequence ID" value="MED6253692.1"/>
    <property type="molecule type" value="Genomic_DNA"/>
</dbReference>
<proteinExistence type="predicted"/>
<accession>A0ABU7BSP0</accession>
<keyword evidence="2" id="KW-1185">Reference proteome</keyword>
<dbReference type="Proteomes" id="UP001345963">
    <property type="component" value="Unassembled WGS sequence"/>
</dbReference>
<protein>
    <submittedName>
        <fullName evidence="1">Uncharacterized protein</fullName>
    </submittedName>
</protein>
<reference evidence="1 2" key="1">
    <citation type="submission" date="2021-07" db="EMBL/GenBank/DDBJ databases">
        <authorList>
            <person name="Palmer J.M."/>
        </authorList>
    </citation>
    <scope>NUCLEOTIDE SEQUENCE [LARGE SCALE GENOMIC DNA]</scope>
    <source>
        <strain evidence="1 2">AT_MEX2019</strain>
        <tissue evidence="1">Muscle</tissue>
    </source>
</reference>
<evidence type="ECO:0000313" key="2">
    <source>
        <dbReference type="Proteomes" id="UP001345963"/>
    </source>
</evidence>
<organism evidence="1 2">
    <name type="scientific">Ataeniobius toweri</name>
    <dbReference type="NCBI Taxonomy" id="208326"/>
    <lineage>
        <taxon>Eukaryota</taxon>
        <taxon>Metazoa</taxon>
        <taxon>Chordata</taxon>
        <taxon>Craniata</taxon>
        <taxon>Vertebrata</taxon>
        <taxon>Euteleostomi</taxon>
        <taxon>Actinopterygii</taxon>
        <taxon>Neopterygii</taxon>
        <taxon>Teleostei</taxon>
        <taxon>Neoteleostei</taxon>
        <taxon>Acanthomorphata</taxon>
        <taxon>Ovalentaria</taxon>
        <taxon>Atherinomorphae</taxon>
        <taxon>Cyprinodontiformes</taxon>
        <taxon>Goodeidae</taxon>
        <taxon>Ataeniobius</taxon>
    </lineage>
</organism>
<sequence length="134" mass="14726">MLHVYQRASLSASRALSGGNAHRRGGSCLELKELSYISIYDDRCGVFGPPETVQYSVCAVAFAAFARDYCDDFIFLLLASQAPKWKTCYKICAVRGTLQEPRWSPNASFSIRGFQAQSTSLKKERTCPGDGGKA</sequence>
<evidence type="ECO:0000313" key="1">
    <source>
        <dbReference type="EMBL" id="MED6253692.1"/>
    </source>
</evidence>